<protein>
    <recommendedName>
        <fullName evidence="1">Transglutaminase-like domain-containing protein</fullName>
    </recommendedName>
</protein>
<dbReference type="Gene3D" id="3.10.620.30">
    <property type="match status" value="1"/>
</dbReference>
<feature type="domain" description="Transglutaminase-like" evidence="1">
    <location>
        <begin position="130"/>
        <end position="231"/>
    </location>
</feature>
<dbReference type="Pfam" id="PF01841">
    <property type="entry name" value="Transglut_core"/>
    <property type="match status" value="1"/>
</dbReference>
<dbReference type="PANTHER" id="PTHR46333:SF2">
    <property type="entry name" value="CYTOKINESIS PROTEIN 3"/>
    <property type="match status" value="1"/>
</dbReference>
<dbReference type="Proteomes" id="UP000823485">
    <property type="component" value="Unassembled WGS sequence"/>
</dbReference>
<dbReference type="PANTHER" id="PTHR46333">
    <property type="entry name" value="CYTOKINESIS PROTEIN 3"/>
    <property type="match status" value="1"/>
</dbReference>
<evidence type="ECO:0000259" key="1">
    <source>
        <dbReference type="Pfam" id="PF01841"/>
    </source>
</evidence>
<dbReference type="EMBL" id="JAFBFH010000021">
    <property type="protein sequence ID" value="MBM7716070.1"/>
    <property type="molecule type" value="Genomic_DNA"/>
</dbReference>
<reference evidence="2 3" key="1">
    <citation type="submission" date="2021-01" db="EMBL/GenBank/DDBJ databases">
        <title>Genomic Encyclopedia of Type Strains, Phase IV (KMG-IV): sequencing the most valuable type-strain genomes for metagenomic binning, comparative biology and taxonomic classification.</title>
        <authorList>
            <person name="Goeker M."/>
        </authorList>
    </citation>
    <scope>NUCLEOTIDE SEQUENCE [LARGE SCALE GENOMIC DNA]</scope>
    <source>
        <strain evidence="2 3">DSM 105453</strain>
    </source>
</reference>
<dbReference type="InterPro" id="IPR038765">
    <property type="entry name" value="Papain-like_cys_pep_sf"/>
</dbReference>
<dbReference type="SUPFAM" id="SSF54001">
    <property type="entry name" value="Cysteine proteinases"/>
    <property type="match status" value="1"/>
</dbReference>
<name>A0ABS2R9M2_9BACI</name>
<organism evidence="2 3">
    <name type="scientific">Siminovitchia thermophila</name>
    <dbReference type="NCBI Taxonomy" id="1245522"/>
    <lineage>
        <taxon>Bacteria</taxon>
        <taxon>Bacillati</taxon>
        <taxon>Bacillota</taxon>
        <taxon>Bacilli</taxon>
        <taxon>Bacillales</taxon>
        <taxon>Bacillaceae</taxon>
        <taxon>Siminovitchia</taxon>
    </lineage>
</organism>
<sequence length="282" mass="32708">MNRFSIIRLIAIGVIAFTMFTGGTVKEVLASYSTEGYLSIDELYKKQSNSYNMIHFALSSNDPIGYFDTNEMDYLDVGYLINNLIKIDPNRFYIKDWIVYSSGKIEFNYVETLENIREKNELLNKKVDKILKEIIKPTYTDFDKVKAVHDYLVLNTAYDYENYRNGTISNDSYTAYGALVLGVAVCDGYTRAANLLLDRLDIESIYVHGSISEGLHSWNMVKLDGSYFHMDVTWDDPAPDKKGYVSYKYFLVNSEELAKDHTWNQQEYPVSDNRKYLKDPRR</sequence>
<dbReference type="RefSeq" id="WP_205179761.1">
    <property type="nucleotide sequence ID" value="NZ_JAFBFH010000021.1"/>
</dbReference>
<gene>
    <name evidence="2" type="ORF">JOC94_003081</name>
</gene>
<evidence type="ECO:0000313" key="3">
    <source>
        <dbReference type="Proteomes" id="UP000823485"/>
    </source>
</evidence>
<comment type="caution">
    <text evidence="2">The sequence shown here is derived from an EMBL/GenBank/DDBJ whole genome shotgun (WGS) entry which is preliminary data.</text>
</comment>
<dbReference type="InterPro" id="IPR052557">
    <property type="entry name" value="CAP/Cytokinesis_protein"/>
</dbReference>
<evidence type="ECO:0000313" key="2">
    <source>
        <dbReference type="EMBL" id="MBM7716070.1"/>
    </source>
</evidence>
<dbReference type="InterPro" id="IPR002931">
    <property type="entry name" value="Transglutaminase-like"/>
</dbReference>
<proteinExistence type="predicted"/>
<accession>A0ABS2R9M2</accession>
<keyword evidence="3" id="KW-1185">Reference proteome</keyword>